<dbReference type="RefSeq" id="WP_108187540.1">
    <property type="nucleotide sequence ID" value="NZ_PIFK01000013.1"/>
</dbReference>
<dbReference type="Pfam" id="PF00476">
    <property type="entry name" value="DNA_pol_A"/>
    <property type="match status" value="1"/>
</dbReference>
<feature type="domain" description="DNA-directed DNA polymerase family A palm" evidence="1">
    <location>
        <begin position="219"/>
        <end position="404"/>
    </location>
</feature>
<gene>
    <name evidence="2" type="ORF">CWO07_08015</name>
</gene>
<dbReference type="InterPro" id="IPR043502">
    <property type="entry name" value="DNA/RNA_pol_sf"/>
</dbReference>
<dbReference type="Gene3D" id="3.30.70.370">
    <property type="match status" value="1"/>
</dbReference>
<dbReference type="SUPFAM" id="SSF56672">
    <property type="entry name" value="DNA/RNA polymerases"/>
    <property type="match status" value="1"/>
</dbReference>
<sequence length="441" mass="49810">MLSETKGTELFRSGMVLAKAKNSLACNPIGDKARAEHLADVLNGYRTCKPPSVFLTEQLEKLVGDSGALSDSDDGDYMESCALRYQRGIPIHLGRLMKYQLSLETGEVNFQHLEGMGLLSIDDENRIQVTGDPAFFLSSSELTFWPRNEDGTLVTQRHQLKGVKVELAQRMYYAMTYVRYRNVLKFDVNFRGIHREWPNPFGTSTGREAPKGASFVYLSKPIRNYLLYPKKGKQIFVLDYCSQEPAALAALAGDDALWSAYQDGDLYLELQLRSQYFNGLARPIFKRLCIAHLYGITPRGIGKNFGVSPTAAAIWDRELRTIFSKVDAYLDSKVKEARNQGFAEVFGFRRTVAADTKNSTIRNFYVQAVCSYMLRKLCIKLEQLNVPLIFAIHDCIGVQTQATDSETFALAEKAMADVSEEVLGKDYRLRSDCEYHETNNY</sequence>
<accession>A0A2T5EXD7</accession>
<dbReference type="EMBL" id="PIFK01000013">
    <property type="protein sequence ID" value="PTP36967.1"/>
    <property type="molecule type" value="Genomic_DNA"/>
</dbReference>
<dbReference type="GO" id="GO:0003677">
    <property type="term" value="F:DNA binding"/>
    <property type="evidence" value="ECO:0007669"/>
    <property type="project" value="InterPro"/>
</dbReference>
<organism evidence="2 3">
    <name type="scientific">Vibrio splendidus</name>
    <dbReference type="NCBI Taxonomy" id="29497"/>
    <lineage>
        <taxon>Bacteria</taxon>
        <taxon>Pseudomonadati</taxon>
        <taxon>Pseudomonadota</taxon>
        <taxon>Gammaproteobacteria</taxon>
        <taxon>Vibrionales</taxon>
        <taxon>Vibrionaceae</taxon>
        <taxon>Vibrio</taxon>
    </lineage>
</organism>
<dbReference type="Gene3D" id="1.10.150.20">
    <property type="entry name" value="5' to 3' exonuclease, C-terminal subdomain"/>
    <property type="match status" value="1"/>
</dbReference>
<dbReference type="Proteomes" id="UP000244197">
    <property type="component" value="Unassembled WGS sequence"/>
</dbReference>
<comment type="caution">
    <text evidence="2">The sequence shown here is derived from an EMBL/GenBank/DDBJ whole genome shotgun (WGS) entry which is preliminary data.</text>
</comment>
<dbReference type="GO" id="GO:0003887">
    <property type="term" value="F:DNA-directed DNA polymerase activity"/>
    <property type="evidence" value="ECO:0007669"/>
    <property type="project" value="InterPro"/>
</dbReference>
<protein>
    <recommendedName>
        <fullName evidence="1">DNA-directed DNA polymerase family A palm domain-containing protein</fullName>
    </recommendedName>
</protein>
<evidence type="ECO:0000259" key="1">
    <source>
        <dbReference type="SMART" id="SM00482"/>
    </source>
</evidence>
<name>A0A2T5EXD7_VIBSP</name>
<evidence type="ECO:0000313" key="2">
    <source>
        <dbReference type="EMBL" id="PTP36967.1"/>
    </source>
</evidence>
<dbReference type="GO" id="GO:0006260">
    <property type="term" value="P:DNA replication"/>
    <property type="evidence" value="ECO:0007669"/>
    <property type="project" value="InterPro"/>
</dbReference>
<dbReference type="SMART" id="SM00482">
    <property type="entry name" value="POLAc"/>
    <property type="match status" value="1"/>
</dbReference>
<dbReference type="InterPro" id="IPR001098">
    <property type="entry name" value="DNA-dir_DNA_pol_A_palm_dom"/>
</dbReference>
<evidence type="ECO:0000313" key="3">
    <source>
        <dbReference type="Proteomes" id="UP000244197"/>
    </source>
</evidence>
<reference evidence="2 3" key="1">
    <citation type="submission" date="2017-11" db="EMBL/GenBank/DDBJ databases">
        <title>Population delineation of vibrios coincides with oyster pathogenicity.</title>
        <authorList>
            <person name="Bruto M."/>
            <person name="Labreuche Y."/>
            <person name="James A."/>
            <person name="Piel D."/>
            <person name="Chenivesse S."/>
            <person name="Petton B."/>
            <person name="Polz M.F."/>
            <person name="Le Roux F."/>
        </authorList>
    </citation>
    <scope>NUCLEOTIDE SEQUENCE [LARGE SCALE GENOMIC DNA]</scope>
    <source>
        <strain evidence="2 3">FF_144</strain>
    </source>
</reference>
<dbReference type="AlphaFoldDB" id="A0A2T5EXD7"/>
<proteinExistence type="predicted"/>